<dbReference type="SUPFAM" id="SSF53649">
    <property type="entry name" value="Alkaline phosphatase-like"/>
    <property type="match status" value="1"/>
</dbReference>
<evidence type="ECO:0000256" key="12">
    <source>
        <dbReference type="ARBA" id="ARBA00023288"/>
    </source>
</evidence>
<dbReference type="PANTHER" id="PTHR11596:SF91">
    <property type="entry name" value="ALKALINE PHOSPHATASE-RELATED"/>
    <property type="match status" value="1"/>
</dbReference>
<gene>
    <name evidence="17" type="ORF">CCAP1982_LOCUS22347</name>
</gene>
<dbReference type="EMBL" id="CAJHJT010000056">
    <property type="protein sequence ID" value="CAD7014350.1"/>
    <property type="molecule type" value="Genomic_DNA"/>
</dbReference>
<accession>A0A811VGC7</accession>
<feature type="active site" description="Phosphoserine intermediate" evidence="13">
    <location>
        <position position="143"/>
    </location>
</feature>
<dbReference type="OrthoDB" id="5818554at2759"/>
<dbReference type="EC" id="3.1.3.1" evidence="3"/>
<evidence type="ECO:0000256" key="13">
    <source>
        <dbReference type="PIRSR" id="PIRSR601952-1"/>
    </source>
</evidence>
<evidence type="ECO:0000256" key="15">
    <source>
        <dbReference type="RuleBase" id="RU003946"/>
    </source>
</evidence>
<evidence type="ECO:0000256" key="4">
    <source>
        <dbReference type="ARBA" id="ARBA00022475"/>
    </source>
</evidence>
<organism evidence="17 18">
    <name type="scientific">Ceratitis capitata</name>
    <name type="common">Mediterranean fruit fly</name>
    <name type="synonym">Tephritis capitata</name>
    <dbReference type="NCBI Taxonomy" id="7213"/>
    <lineage>
        <taxon>Eukaryota</taxon>
        <taxon>Metazoa</taxon>
        <taxon>Ecdysozoa</taxon>
        <taxon>Arthropoda</taxon>
        <taxon>Hexapoda</taxon>
        <taxon>Insecta</taxon>
        <taxon>Pterygota</taxon>
        <taxon>Neoptera</taxon>
        <taxon>Endopterygota</taxon>
        <taxon>Diptera</taxon>
        <taxon>Brachycera</taxon>
        <taxon>Muscomorpha</taxon>
        <taxon>Tephritoidea</taxon>
        <taxon>Tephritidae</taxon>
        <taxon>Ceratitis</taxon>
        <taxon>Ceratitis</taxon>
    </lineage>
</organism>
<evidence type="ECO:0000256" key="1">
    <source>
        <dbReference type="ARBA" id="ARBA00004609"/>
    </source>
</evidence>
<keyword evidence="8 14" id="KW-0862">Zinc</keyword>
<evidence type="ECO:0000256" key="7">
    <source>
        <dbReference type="ARBA" id="ARBA00022801"/>
    </source>
</evidence>
<feature type="binding site" evidence="14">
    <location>
        <position position="486"/>
    </location>
    <ligand>
        <name>Zn(2+)</name>
        <dbReference type="ChEBI" id="CHEBI:29105"/>
        <label>2</label>
    </ligand>
</feature>
<dbReference type="PRINTS" id="PR00113">
    <property type="entry name" value="ALKPHPHTASE"/>
</dbReference>
<dbReference type="GO" id="GO:0046872">
    <property type="term" value="F:metal ion binding"/>
    <property type="evidence" value="ECO:0007669"/>
    <property type="project" value="UniProtKB-KW"/>
</dbReference>
<feature type="binding site" evidence="14">
    <location>
        <position position="208"/>
    </location>
    <ligand>
        <name>Mg(2+)</name>
        <dbReference type="ChEBI" id="CHEBI:18420"/>
    </ligand>
</feature>
<evidence type="ECO:0000256" key="6">
    <source>
        <dbReference type="ARBA" id="ARBA00022723"/>
    </source>
</evidence>
<keyword evidence="18" id="KW-1185">Reference proteome</keyword>
<evidence type="ECO:0000256" key="9">
    <source>
        <dbReference type="ARBA" id="ARBA00022842"/>
    </source>
</evidence>
<evidence type="ECO:0000256" key="5">
    <source>
        <dbReference type="ARBA" id="ARBA00022622"/>
    </source>
</evidence>
<evidence type="ECO:0000256" key="14">
    <source>
        <dbReference type="PIRSR" id="PIRSR601952-2"/>
    </source>
</evidence>
<comment type="caution">
    <text evidence="17">The sequence shown here is derived from an EMBL/GenBank/DDBJ whole genome shotgun (WGS) entry which is preliminary data.</text>
</comment>
<feature type="binding site" evidence="14">
    <location>
        <position position="93"/>
    </location>
    <ligand>
        <name>Mg(2+)</name>
        <dbReference type="ChEBI" id="CHEBI:18420"/>
    </ligand>
</feature>
<evidence type="ECO:0000256" key="11">
    <source>
        <dbReference type="ARBA" id="ARBA00023180"/>
    </source>
</evidence>
<evidence type="ECO:0000256" key="2">
    <source>
        <dbReference type="ARBA" id="ARBA00005984"/>
    </source>
</evidence>
<feature type="binding site" evidence="14">
    <location>
        <position position="368"/>
    </location>
    <ligand>
        <name>Zn(2+)</name>
        <dbReference type="ChEBI" id="CHEBI:29105"/>
        <label>2</label>
    </ligand>
</feature>
<keyword evidence="11" id="KW-0325">Glycoprotein</keyword>
<comment type="cofactor">
    <cofactor evidence="14">
        <name>Mg(2+)</name>
        <dbReference type="ChEBI" id="CHEBI:18420"/>
    </cofactor>
    <text evidence="14">Binds 1 Mg(2+) ion.</text>
</comment>
<dbReference type="SMART" id="SM00098">
    <property type="entry name" value="alkPPc"/>
    <property type="match status" value="1"/>
</dbReference>
<dbReference type="GO" id="GO:0004035">
    <property type="term" value="F:alkaline phosphatase activity"/>
    <property type="evidence" value="ECO:0007669"/>
    <property type="project" value="UniProtKB-EC"/>
</dbReference>
<feature type="binding site" evidence="14">
    <location>
        <position position="93"/>
    </location>
    <ligand>
        <name>Zn(2+)</name>
        <dbReference type="ChEBI" id="CHEBI:29105"/>
        <label>2</label>
    </ligand>
</feature>
<feature type="binding site" evidence="14">
    <location>
        <position position="410"/>
    </location>
    <ligand>
        <name>Zn(2+)</name>
        <dbReference type="ChEBI" id="CHEBI:29105"/>
        <label>2</label>
    </ligand>
</feature>
<protein>
    <recommendedName>
        <fullName evidence="3">alkaline phosphatase</fullName>
        <ecNumber evidence="3">3.1.3.1</ecNumber>
    </recommendedName>
</protein>
<dbReference type="AlphaFoldDB" id="A0A811VGC7"/>
<keyword evidence="16" id="KW-0732">Signal</keyword>
<reference evidence="17" key="1">
    <citation type="submission" date="2020-11" db="EMBL/GenBank/DDBJ databases">
        <authorList>
            <person name="Whitehead M."/>
        </authorList>
    </citation>
    <scope>NUCLEOTIDE SEQUENCE</scope>
    <source>
        <strain evidence="17">EGII</strain>
    </source>
</reference>
<name>A0A811VGC7_CERCA</name>
<dbReference type="PANTHER" id="PTHR11596">
    <property type="entry name" value="ALKALINE PHOSPHATASE"/>
    <property type="match status" value="1"/>
</dbReference>
<dbReference type="Gene3D" id="3.40.720.10">
    <property type="entry name" value="Alkaline Phosphatase, subunit A"/>
    <property type="match status" value="1"/>
</dbReference>
<feature type="chain" id="PRO_5032643992" description="alkaline phosphatase" evidence="16">
    <location>
        <begin position="21"/>
        <end position="530"/>
    </location>
</feature>
<keyword evidence="12" id="KW-0449">Lipoprotein</keyword>
<proteinExistence type="inferred from homology"/>
<keyword evidence="4" id="KW-1003">Cell membrane</keyword>
<evidence type="ECO:0000256" key="3">
    <source>
        <dbReference type="ARBA" id="ARBA00012647"/>
    </source>
</evidence>
<keyword evidence="9 14" id="KW-0460">Magnesium</keyword>
<feature type="binding site" evidence="14">
    <location>
        <position position="206"/>
    </location>
    <ligand>
        <name>Mg(2+)</name>
        <dbReference type="ChEBI" id="CHEBI:18420"/>
    </ligand>
</feature>
<feature type="signal peptide" evidence="16">
    <location>
        <begin position="1"/>
        <end position="20"/>
    </location>
</feature>
<keyword evidence="5" id="KW-0336">GPI-anchor</keyword>
<dbReference type="InterPro" id="IPR001952">
    <property type="entry name" value="Alkaline_phosphatase"/>
</dbReference>
<comment type="similarity">
    <text evidence="2 15">Belongs to the alkaline phosphatase family.</text>
</comment>
<dbReference type="KEGG" id="ccat:101455278"/>
<feature type="binding site" evidence="14">
    <location>
        <position position="372"/>
    </location>
    <ligand>
        <name>Zn(2+)</name>
        <dbReference type="ChEBI" id="CHEBI:29105"/>
        <label>2</label>
    </ligand>
</feature>
<feature type="binding site" evidence="14">
    <location>
        <position position="363"/>
    </location>
    <ligand>
        <name>Mg(2+)</name>
        <dbReference type="ChEBI" id="CHEBI:18420"/>
    </ligand>
</feature>
<dbReference type="Pfam" id="PF00245">
    <property type="entry name" value="Alk_phosphatase"/>
    <property type="match status" value="1"/>
</dbReference>
<dbReference type="CDD" id="cd16012">
    <property type="entry name" value="ALP"/>
    <property type="match status" value="1"/>
</dbReference>
<dbReference type="GO" id="GO:0098552">
    <property type="term" value="C:side of membrane"/>
    <property type="evidence" value="ECO:0007669"/>
    <property type="project" value="UniProtKB-KW"/>
</dbReference>
<evidence type="ECO:0000313" key="17">
    <source>
        <dbReference type="EMBL" id="CAD7014350.1"/>
    </source>
</evidence>
<feature type="binding site" evidence="14">
    <location>
        <position position="409"/>
    </location>
    <ligand>
        <name>Zn(2+)</name>
        <dbReference type="ChEBI" id="CHEBI:29105"/>
        <label>2</label>
    </ligand>
</feature>
<keyword evidence="10" id="KW-0472">Membrane</keyword>
<dbReference type="GO" id="GO:0005886">
    <property type="term" value="C:plasma membrane"/>
    <property type="evidence" value="ECO:0007669"/>
    <property type="project" value="UniProtKB-SubCell"/>
</dbReference>
<keyword evidence="6 14" id="KW-0479">Metal-binding</keyword>
<evidence type="ECO:0000256" key="8">
    <source>
        <dbReference type="ARBA" id="ARBA00022833"/>
    </source>
</evidence>
<evidence type="ECO:0000313" key="18">
    <source>
        <dbReference type="Proteomes" id="UP000606786"/>
    </source>
</evidence>
<keyword evidence="7" id="KW-0378">Hydrolase</keyword>
<dbReference type="FunFam" id="3.40.720.10:FF:000008">
    <property type="entry name" value="Alkaline phosphatase"/>
    <property type="match status" value="1"/>
</dbReference>
<evidence type="ECO:0000256" key="16">
    <source>
        <dbReference type="SAM" id="SignalP"/>
    </source>
</evidence>
<dbReference type="InterPro" id="IPR017850">
    <property type="entry name" value="Alkaline_phosphatase_core_sf"/>
</dbReference>
<evidence type="ECO:0000256" key="10">
    <source>
        <dbReference type="ARBA" id="ARBA00023136"/>
    </source>
</evidence>
<comment type="cofactor">
    <cofactor evidence="14">
        <name>Zn(2+)</name>
        <dbReference type="ChEBI" id="CHEBI:29105"/>
    </cofactor>
    <text evidence="14">Binds 2 Zn(2+) ions.</text>
</comment>
<dbReference type="Proteomes" id="UP000606786">
    <property type="component" value="Unassembled WGS sequence"/>
</dbReference>
<sequence length="530" mass="57775">MIPLIHRLSAVLLLVCLGLAHDVEVDIHVPAMFSTSRIAGANAFGMPLTNDEVPESELDPNFWRRSANEELQKHLQNKLNTNKAKNVIFFLGDGMSLTTVAAARILKGQRQGNPGEESQLSFEKFPYTGLSRTYCTNAQVADSACTSTAYLTGVKTNILFLGVTPNVEFNDCEASMDPANDLTSLYDWAQAAGKSTGFITTTTLTHASPTGGYAHVSNRMWECDTDVRTYLQDSYTTDCKDIATQLITEEPGRKLDFIMGGGAGKFLPKTMIDPFGNPGERSDGKNLLSEWQRRHPGGLFVSSRKQMEAINLKQTTSVMGIFQSKLMNFHQHATESEPTLSEMTETGIKFLSKNDDGFFIFIEGGLIDYGNHYNKPGLSLDETLEFEKAIALARNLTDPEDTLIVVTADHAHPLSISGYPERGNDILGLNNVGVDANGVPYSTLNYAVGPEQYLDEQGNRLDLQGQFGGSPDFVFPSYIKSSIGNHAGDDVGVYASGPHAHLFTGLLQQNTLPHLMAYAACIGDGAKCCD</sequence>
<comment type="subcellular location">
    <subcellularLocation>
        <location evidence="1">Cell membrane</location>
        <topology evidence="1">Lipid-anchor</topology>
        <topology evidence="1">GPI-anchor</topology>
    </subcellularLocation>
</comment>